<name>A0A0F7K1E8_9GAMM</name>
<evidence type="ECO:0000256" key="2">
    <source>
        <dbReference type="ARBA" id="ARBA00022448"/>
    </source>
</evidence>
<dbReference type="PANTHER" id="PTHR30151">
    <property type="entry name" value="ALKANE SULFONATE ABC TRANSPORTER-RELATED, MEMBRANE SUBUNIT"/>
    <property type="match status" value="1"/>
</dbReference>
<evidence type="ECO:0000256" key="3">
    <source>
        <dbReference type="ARBA" id="ARBA00022475"/>
    </source>
</evidence>
<reference evidence="9 10" key="1">
    <citation type="journal article" date="2015" name="Genome Announc.">
        <title>Complete Genome Sequence of Sedimenticola thiotaurini Strain SIP-G1, a Polyphosphate- and Polyhydroxyalkanoate-Accumulating Sulfur-Oxidizing Gammaproteobacterium Isolated from Salt Marsh Sediments.</title>
        <authorList>
            <person name="Flood B.E."/>
            <person name="Jones D.S."/>
            <person name="Bailey J.V."/>
        </authorList>
    </citation>
    <scope>NUCLEOTIDE SEQUENCE [LARGE SCALE GENOMIC DNA]</scope>
    <source>
        <strain evidence="9 10">SIP-G1</strain>
    </source>
</reference>
<dbReference type="Gene3D" id="1.10.3720.10">
    <property type="entry name" value="MetI-like"/>
    <property type="match status" value="1"/>
</dbReference>
<evidence type="ECO:0000256" key="4">
    <source>
        <dbReference type="ARBA" id="ARBA00022692"/>
    </source>
</evidence>
<comment type="similarity">
    <text evidence="7">Belongs to the binding-protein-dependent transport system permease family.</text>
</comment>
<keyword evidence="2 7" id="KW-0813">Transport</keyword>
<accession>A0A0F7K1E8</accession>
<dbReference type="InterPro" id="IPR000515">
    <property type="entry name" value="MetI-like"/>
</dbReference>
<feature type="transmembrane region" description="Helical" evidence="7">
    <location>
        <begin position="221"/>
        <end position="242"/>
    </location>
</feature>
<keyword evidence="4 7" id="KW-0812">Transmembrane</keyword>
<dbReference type="GO" id="GO:0005886">
    <property type="term" value="C:plasma membrane"/>
    <property type="evidence" value="ECO:0007669"/>
    <property type="project" value="UniProtKB-SubCell"/>
</dbReference>
<evidence type="ECO:0000256" key="6">
    <source>
        <dbReference type="ARBA" id="ARBA00023136"/>
    </source>
</evidence>
<dbReference type="PANTHER" id="PTHR30151:SF0">
    <property type="entry name" value="ABC TRANSPORTER PERMEASE PROTEIN MJ0413-RELATED"/>
    <property type="match status" value="1"/>
</dbReference>
<organism evidence="9 10">
    <name type="scientific">Sedimenticola thiotaurini</name>
    <dbReference type="NCBI Taxonomy" id="1543721"/>
    <lineage>
        <taxon>Bacteria</taxon>
        <taxon>Pseudomonadati</taxon>
        <taxon>Pseudomonadota</taxon>
        <taxon>Gammaproteobacteria</taxon>
        <taxon>Chromatiales</taxon>
        <taxon>Sedimenticolaceae</taxon>
        <taxon>Sedimenticola</taxon>
    </lineage>
</organism>
<dbReference type="CDD" id="cd06261">
    <property type="entry name" value="TM_PBP2"/>
    <property type="match status" value="1"/>
</dbReference>
<dbReference type="Pfam" id="PF00528">
    <property type="entry name" value="BPD_transp_1"/>
    <property type="match status" value="1"/>
</dbReference>
<dbReference type="KEGG" id="seds:AAY24_17835"/>
<dbReference type="SUPFAM" id="SSF161098">
    <property type="entry name" value="MetI-like"/>
    <property type="match status" value="1"/>
</dbReference>
<evidence type="ECO:0000259" key="8">
    <source>
        <dbReference type="PROSITE" id="PS50928"/>
    </source>
</evidence>
<keyword evidence="10" id="KW-1185">Reference proteome</keyword>
<feature type="transmembrane region" description="Helical" evidence="7">
    <location>
        <begin position="7"/>
        <end position="24"/>
    </location>
</feature>
<dbReference type="GO" id="GO:0055085">
    <property type="term" value="P:transmembrane transport"/>
    <property type="evidence" value="ECO:0007669"/>
    <property type="project" value="InterPro"/>
</dbReference>
<keyword evidence="6 7" id="KW-0472">Membrane</keyword>
<dbReference type="InterPro" id="IPR035906">
    <property type="entry name" value="MetI-like_sf"/>
</dbReference>
<feature type="transmembrane region" description="Helical" evidence="7">
    <location>
        <begin position="65"/>
        <end position="83"/>
    </location>
</feature>
<protein>
    <submittedName>
        <fullName evidence="9">Taurine ABC transporter permease</fullName>
    </submittedName>
</protein>
<dbReference type="AlphaFoldDB" id="A0A0F7K1E8"/>
<dbReference type="Proteomes" id="UP000034410">
    <property type="component" value="Chromosome"/>
</dbReference>
<feature type="transmembrane region" description="Helical" evidence="7">
    <location>
        <begin position="179"/>
        <end position="201"/>
    </location>
</feature>
<dbReference type="EMBL" id="CP011412">
    <property type="protein sequence ID" value="AKH22381.1"/>
    <property type="molecule type" value="Genomic_DNA"/>
</dbReference>
<evidence type="ECO:0000313" key="10">
    <source>
        <dbReference type="Proteomes" id="UP000034410"/>
    </source>
</evidence>
<evidence type="ECO:0000256" key="1">
    <source>
        <dbReference type="ARBA" id="ARBA00004651"/>
    </source>
</evidence>
<evidence type="ECO:0000256" key="7">
    <source>
        <dbReference type="RuleBase" id="RU363032"/>
    </source>
</evidence>
<keyword evidence="3" id="KW-1003">Cell membrane</keyword>
<dbReference type="PATRIC" id="fig|1543721.4.peg.3694"/>
<feature type="transmembrane region" description="Helical" evidence="7">
    <location>
        <begin position="95"/>
        <end position="118"/>
    </location>
</feature>
<proteinExistence type="inferred from homology"/>
<evidence type="ECO:0000313" key="9">
    <source>
        <dbReference type="EMBL" id="AKH22381.1"/>
    </source>
</evidence>
<comment type="subcellular location">
    <subcellularLocation>
        <location evidence="1 7">Cell membrane</location>
        <topology evidence="1 7">Multi-pass membrane protein</topology>
    </subcellularLocation>
</comment>
<keyword evidence="5 7" id="KW-1133">Transmembrane helix</keyword>
<gene>
    <name evidence="9" type="ORF">AAY24_17835</name>
</gene>
<sequence>MQRLGHIGHALIGPLCMFVIWWWAAEADLVSDKLLPGPIETFGSLGHSLLSGDMLRDAGYTMYRTGYGFVIAMILGVPIGVVLGSSQKLYRSVEFLVDFFRSTPVTAVFPLFLLIFGIGDIAKISVAAFAAWLVILFNVAYGVMNARQTRIMAAKVMGASSGRIFFDVMFFESLTQTFVGLRMGVSIALVVIIVAEMFIGSMDGMGHRIIDAQQIYDLEDMYASILMTGAMGYGFNLFFLGLERWLVHWSGR</sequence>
<evidence type="ECO:0000256" key="5">
    <source>
        <dbReference type="ARBA" id="ARBA00022989"/>
    </source>
</evidence>
<feature type="transmembrane region" description="Helical" evidence="7">
    <location>
        <begin position="124"/>
        <end position="144"/>
    </location>
</feature>
<feature type="domain" description="ABC transmembrane type-1" evidence="8">
    <location>
        <begin position="58"/>
        <end position="239"/>
    </location>
</feature>
<dbReference type="PROSITE" id="PS50928">
    <property type="entry name" value="ABC_TM1"/>
    <property type="match status" value="1"/>
</dbReference>